<keyword evidence="4 6" id="KW-1133">Transmembrane helix</keyword>
<accession>A0A1K1LQU8</accession>
<evidence type="ECO:0000259" key="8">
    <source>
        <dbReference type="Pfam" id="PF12704"/>
    </source>
</evidence>
<feature type="domain" description="MacB-like periplasmic core" evidence="8">
    <location>
        <begin position="21"/>
        <end position="233"/>
    </location>
</feature>
<proteinExistence type="predicted"/>
<dbReference type="Pfam" id="PF02687">
    <property type="entry name" value="FtsX"/>
    <property type="match status" value="2"/>
</dbReference>
<feature type="transmembrane region" description="Helical" evidence="6">
    <location>
        <begin position="420"/>
        <end position="443"/>
    </location>
</feature>
<dbReference type="STRING" id="1150368.SAMN02927921_00183"/>
<protein>
    <submittedName>
        <fullName evidence="9">Putative ABC transport system permease protein</fullName>
    </submittedName>
</protein>
<dbReference type="PANTHER" id="PTHR30572">
    <property type="entry name" value="MEMBRANE COMPONENT OF TRANSPORTER-RELATED"/>
    <property type="match status" value="1"/>
</dbReference>
<feature type="domain" description="MacB-like periplasmic core" evidence="8">
    <location>
        <begin position="484"/>
        <end position="617"/>
    </location>
</feature>
<keyword evidence="5 6" id="KW-0472">Membrane</keyword>
<organism evidence="9 10">
    <name type="scientific">Sinomicrobium oceani</name>
    <dbReference type="NCBI Taxonomy" id="1150368"/>
    <lineage>
        <taxon>Bacteria</taxon>
        <taxon>Pseudomonadati</taxon>
        <taxon>Bacteroidota</taxon>
        <taxon>Flavobacteriia</taxon>
        <taxon>Flavobacteriales</taxon>
        <taxon>Flavobacteriaceae</taxon>
        <taxon>Sinomicrobium</taxon>
    </lineage>
</organism>
<sequence>MIRNYFKIALRSLWKNKGISTIHIIGLITGISCCLLMIVYIQHELSYDTFQEKGDRIVRTIMEYGDTKDNVVKGNFTGTKVLPAFRANFPEVEDGVRMYKEPTVVRLDTDVYNEKRFLYADSSFFRMFSFPLLKGNPANVLNAPYKVVLSASASQKYFGNLNPVGQTIRVGPNEKEYLITGVAADCPDNSQIRFDFMASFTSLKNARTEPIYWSANYTTYLLLNAPDAINSLRPKIIPFMKREMAAEDDDNFYLNYDLEPFNQIHLHSPYDSFEPNTNIKYLYISGSVALLILIIACFTYINISTARSLERAREVGIRKVTGAYRHQIFWQFIGESAIITALAIVCSIGMCLLLLPAFGNLIGQNLAASELWHPKICLAIIGIQIGISLLAGSYPALVLSRFSSIKVLKGSFHRSNSGRWLKGSLIVFQFVISGFLVIATLIIQNQLHYIRNKDMGYNREHVLVLPMDNKIKNKLDILKKEWKQHPDIVAVSMAASLPTNILGGYSAWGNTIAEKQSIMVRGNVIDEEYIPATGLHLLAGKNLTEQDVKDASYNDEDKDYFHFILNETATAAFGWTPEEAVGKRIVISGRPGEIRGVVRDFNYTSLHTAIQPLVLFPENWGENLLVKTSGTNLPATLNFIHKQWQRSVTHRPFEYRFMNEDFDSLYKSETRIGKILSLFTGITIVLACLGLFGLSAYTIRQRTREIGIRKVLGAPITGIVGLLSSYFLKLVLLAFIIASPLAWFTMNSWLQDFVYRTEIHWWIFAITAGLAVAITLVTVSFQSVKAALSNPVKAIKTEG</sequence>
<feature type="transmembrane region" description="Helical" evidence="6">
    <location>
        <begin position="378"/>
        <end position="399"/>
    </location>
</feature>
<evidence type="ECO:0000256" key="2">
    <source>
        <dbReference type="ARBA" id="ARBA00022475"/>
    </source>
</evidence>
<dbReference type="OrthoDB" id="8740261at2"/>
<evidence type="ECO:0000313" key="10">
    <source>
        <dbReference type="Proteomes" id="UP000182248"/>
    </source>
</evidence>
<dbReference type="Proteomes" id="UP000182248">
    <property type="component" value="Unassembled WGS sequence"/>
</dbReference>
<dbReference type="GO" id="GO:0022857">
    <property type="term" value="F:transmembrane transporter activity"/>
    <property type="evidence" value="ECO:0007669"/>
    <property type="project" value="TreeGrafter"/>
</dbReference>
<dbReference type="RefSeq" id="WP_072315419.1">
    <property type="nucleotide sequence ID" value="NZ_FPJE01000001.1"/>
</dbReference>
<evidence type="ECO:0000256" key="1">
    <source>
        <dbReference type="ARBA" id="ARBA00004651"/>
    </source>
</evidence>
<feature type="transmembrane region" description="Helical" evidence="6">
    <location>
        <begin position="675"/>
        <end position="699"/>
    </location>
</feature>
<feature type="domain" description="ABC3 transporter permease C-terminal" evidence="7">
    <location>
        <begin position="678"/>
        <end position="787"/>
    </location>
</feature>
<dbReference type="PANTHER" id="PTHR30572:SF18">
    <property type="entry name" value="ABC-TYPE MACROLIDE FAMILY EXPORT SYSTEM PERMEASE COMPONENT 2"/>
    <property type="match status" value="1"/>
</dbReference>
<keyword evidence="3 6" id="KW-0812">Transmembrane</keyword>
<feature type="transmembrane region" description="Helical" evidence="6">
    <location>
        <begin position="328"/>
        <end position="358"/>
    </location>
</feature>
<evidence type="ECO:0000256" key="6">
    <source>
        <dbReference type="SAM" id="Phobius"/>
    </source>
</evidence>
<feature type="transmembrane region" description="Helical" evidence="6">
    <location>
        <begin position="711"/>
        <end position="739"/>
    </location>
</feature>
<dbReference type="GO" id="GO:0005886">
    <property type="term" value="C:plasma membrane"/>
    <property type="evidence" value="ECO:0007669"/>
    <property type="project" value="UniProtKB-SubCell"/>
</dbReference>
<evidence type="ECO:0000256" key="5">
    <source>
        <dbReference type="ARBA" id="ARBA00023136"/>
    </source>
</evidence>
<evidence type="ECO:0000259" key="7">
    <source>
        <dbReference type="Pfam" id="PF02687"/>
    </source>
</evidence>
<feature type="transmembrane region" description="Helical" evidence="6">
    <location>
        <begin position="281"/>
        <end position="303"/>
    </location>
</feature>
<reference evidence="9 10" key="1">
    <citation type="submission" date="2016-11" db="EMBL/GenBank/DDBJ databases">
        <authorList>
            <person name="Jaros S."/>
            <person name="Januszkiewicz K."/>
            <person name="Wedrychowicz H."/>
        </authorList>
    </citation>
    <scope>NUCLEOTIDE SEQUENCE [LARGE SCALE GENOMIC DNA]</scope>
    <source>
        <strain evidence="9 10">CGMCC 1.12145</strain>
    </source>
</reference>
<dbReference type="PROSITE" id="PS51257">
    <property type="entry name" value="PROKAR_LIPOPROTEIN"/>
    <property type="match status" value="1"/>
</dbReference>
<dbReference type="Pfam" id="PF12704">
    <property type="entry name" value="MacB_PCD"/>
    <property type="match status" value="2"/>
</dbReference>
<dbReference type="AlphaFoldDB" id="A0A1K1LQU8"/>
<comment type="subcellular location">
    <subcellularLocation>
        <location evidence="1">Cell membrane</location>
        <topology evidence="1">Multi-pass membrane protein</topology>
    </subcellularLocation>
</comment>
<dbReference type="EMBL" id="FPJE01000001">
    <property type="protein sequence ID" value="SFW13236.1"/>
    <property type="molecule type" value="Genomic_DNA"/>
</dbReference>
<feature type="transmembrane region" description="Helical" evidence="6">
    <location>
        <begin position="759"/>
        <end position="781"/>
    </location>
</feature>
<feature type="domain" description="ABC3 transporter permease C-terminal" evidence="7">
    <location>
        <begin position="287"/>
        <end position="402"/>
    </location>
</feature>
<evidence type="ECO:0000313" key="9">
    <source>
        <dbReference type="EMBL" id="SFW13236.1"/>
    </source>
</evidence>
<keyword evidence="10" id="KW-1185">Reference proteome</keyword>
<dbReference type="InterPro" id="IPR003838">
    <property type="entry name" value="ABC3_permease_C"/>
</dbReference>
<evidence type="ECO:0000256" key="4">
    <source>
        <dbReference type="ARBA" id="ARBA00022989"/>
    </source>
</evidence>
<keyword evidence="2" id="KW-1003">Cell membrane</keyword>
<dbReference type="InterPro" id="IPR025857">
    <property type="entry name" value="MacB_PCD"/>
</dbReference>
<feature type="transmembrane region" description="Helical" evidence="6">
    <location>
        <begin position="21"/>
        <end position="41"/>
    </location>
</feature>
<name>A0A1K1LQU8_9FLAO</name>
<gene>
    <name evidence="9" type="ORF">SAMN02927921_00183</name>
</gene>
<dbReference type="InterPro" id="IPR050250">
    <property type="entry name" value="Macrolide_Exporter_MacB"/>
</dbReference>
<evidence type="ECO:0000256" key="3">
    <source>
        <dbReference type="ARBA" id="ARBA00022692"/>
    </source>
</evidence>